<dbReference type="GO" id="GO:0032259">
    <property type="term" value="P:methylation"/>
    <property type="evidence" value="ECO:0007669"/>
    <property type="project" value="UniProtKB-KW"/>
</dbReference>
<protein>
    <submittedName>
        <fullName evidence="1">Putative methyltransferase CmuC</fullName>
    </submittedName>
</protein>
<dbReference type="SUPFAM" id="SSF51726">
    <property type="entry name" value="UROD/MetE-like"/>
    <property type="match status" value="1"/>
</dbReference>
<dbReference type="AlphaFoldDB" id="F5Y7X2"/>
<dbReference type="Proteomes" id="UP000009222">
    <property type="component" value="Chromosome"/>
</dbReference>
<dbReference type="eggNOG" id="COG0407">
    <property type="taxonomic scope" value="Bacteria"/>
</dbReference>
<reference evidence="2" key="1">
    <citation type="submission" date="2009-12" db="EMBL/GenBank/DDBJ databases">
        <title>Complete sequence of Treponema azotonutricium strain ZAS-9.</title>
        <authorList>
            <person name="Tetu S.G."/>
            <person name="Matson E."/>
            <person name="Ren Q."/>
            <person name="Seshadri R."/>
            <person name="Elbourne L."/>
            <person name="Hassan K.A."/>
            <person name="Durkin A."/>
            <person name="Radune D."/>
            <person name="Mohamoud Y."/>
            <person name="Shay R."/>
            <person name="Jin S."/>
            <person name="Zhang X."/>
            <person name="Lucey K."/>
            <person name="Ballor N.R."/>
            <person name="Ottesen E."/>
            <person name="Rosenthal R."/>
            <person name="Allen A."/>
            <person name="Leadbetter J.R."/>
            <person name="Paulsen I.T."/>
        </authorList>
    </citation>
    <scope>NUCLEOTIDE SEQUENCE [LARGE SCALE GENOMIC DNA]</scope>
    <source>
        <strain evidence="2">ATCC BAA-888 / DSM 13862 / ZAS-9</strain>
    </source>
</reference>
<dbReference type="GO" id="GO:0008168">
    <property type="term" value="F:methyltransferase activity"/>
    <property type="evidence" value="ECO:0007669"/>
    <property type="project" value="UniProtKB-KW"/>
</dbReference>
<sequence length="325" mass="36345">MHFKNPDRIPVQYYYCPVGYYEHGDKLNDLYAGLKGDFAPIVRVKPPAPPASDFDAEGKYHAFKKDEWGVLWEYRIYGVTGIPKEYPLADPDRIASFTTPPLPAIVPPPAQISGNSFYRLEGCGSLYERMIALRPEADVLCDIISDEPYIHKLADSIIGYDAALVERAIASGADGIAFGDDYGTERAMLMSPALWRSFFKPLLSALFKPAVEAGLDIHFHSCGYIWDILSDFAEIGITSIWPQLPIYDMGCLAARCRELRLAVAIHTDRARTMTYGSPSDVRELVLRECETFKLHDGGGWFYIEADNGFPFANLAALVNTIKEIR</sequence>
<dbReference type="InterPro" id="IPR038071">
    <property type="entry name" value="UROD/MetE-like_sf"/>
</dbReference>
<gene>
    <name evidence="1" type="ordered locus">TREAZ_3395</name>
</gene>
<keyword evidence="1" id="KW-0808">Transferase</keyword>
<name>F5Y7X2_LEAAZ</name>
<dbReference type="KEGG" id="taz:TREAZ_3395"/>
<reference evidence="1 2" key="2">
    <citation type="journal article" date="2011" name="ISME J.">
        <title>RNA-seq reveals cooperative metabolic interactions between two termite-gut spirochete species in co-culture.</title>
        <authorList>
            <person name="Rosenthal A.Z."/>
            <person name="Matson E.G."/>
            <person name="Eldar A."/>
            <person name="Leadbetter J.R."/>
        </authorList>
    </citation>
    <scope>NUCLEOTIDE SEQUENCE [LARGE SCALE GENOMIC DNA]</scope>
    <source>
        <strain evidence="2">ATCC BAA-888 / DSM 13862 / ZAS-9</strain>
    </source>
</reference>
<proteinExistence type="predicted"/>
<organism evidence="1 2">
    <name type="scientific">Leadbettera azotonutricia (strain ATCC BAA-888 / DSM 13862 / ZAS-9)</name>
    <name type="common">Treponema azotonutricium</name>
    <dbReference type="NCBI Taxonomy" id="545695"/>
    <lineage>
        <taxon>Bacteria</taxon>
        <taxon>Pseudomonadati</taxon>
        <taxon>Spirochaetota</taxon>
        <taxon>Spirochaetia</taxon>
        <taxon>Spirochaetales</taxon>
        <taxon>Breznakiellaceae</taxon>
        <taxon>Leadbettera</taxon>
    </lineage>
</organism>
<dbReference type="HOGENOM" id="CLU_054162_0_0_12"/>
<accession>F5Y7X2</accession>
<dbReference type="STRING" id="545695.TREAZ_3395"/>
<dbReference type="InParanoid" id="F5Y7X2"/>
<keyword evidence="2" id="KW-1185">Reference proteome</keyword>
<dbReference type="Gene3D" id="3.20.20.210">
    <property type="match status" value="1"/>
</dbReference>
<keyword evidence="1" id="KW-0489">Methyltransferase</keyword>
<dbReference type="EMBL" id="CP001841">
    <property type="protein sequence ID" value="AEF81374.1"/>
    <property type="molecule type" value="Genomic_DNA"/>
</dbReference>
<evidence type="ECO:0000313" key="1">
    <source>
        <dbReference type="EMBL" id="AEF81374.1"/>
    </source>
</evidence>
<evidence type="ECO:0000313" key="2">
    <source>
        <dbReference type="Proteomes" id="UP000009222"/>
    </source>
</evidence>